<accession>A0A1E4RDJ5</accession>
<feature type="repeat" description="TPR" evidence="3">
    <location>
        <begin position="741"/>
        <end position="774"/>
    </location>
</feature>
<evidence type="ECO:0000256" key="3">
    <source>
        <dbReference type="PROSITE-ProRule" id="PRU00339"/>
    </source>
</evidence>
<sequence>MSSVKQLLKAAKAAIESNDPESTLEFAKEILAEEKDNYFAYLFQGKAYQLLDRPDQAKSAFERALDIQPDALVGWKGYYQLLLSGEDYSSIFQALASLIEVQIEQGLSYAGSLNDLRNYLNKHKYKSNDDLMESYLRNIIPGSRLGEIVGNDLGRPEDNLKKLIDLLKNQEKTHVSSVISKAKMKLPRSLNQQHKDHLNSLKWSIYEKSDLSHLYESFLNCCSDDQLRRKYEEELLKYKYELIECSPNKKGLFNDLKVMVDDMVLVKSRSLLVWSLYYDWMDVKNLSDLELDNIIEFLSHNKHYGLGMVFYAFLMSDISPFSKEVVQEKLSQIDNSEQNIPKRRRRRSKKNDPELSKEQEEEEKLLDSDDDDSVDLSPEDVLAMMLAGFKMCKDSVLANRIVISFLIHLKEYSDAAERNRVAIKLLADLQRNKEVDLVNSREDLLCSLAIIYTYHEAPKNFPRALQLYDRILESNSNTKAKIGKGLILIEKRNFSGAKDLLQEVIDEDPKNNEALIEVGWCQVKLGDYSSGRANLLQALEKVEGVSLNSCELRAIIRWRIAQTYILENDIDGINEAYGQLIKSLKDLKNYAPSYTSLGLLYQDHYDDKARAQKCFYKAFELDLAELTSGKYLVEDLTKKNEWDIAEILCQRVVTDEKSRRKLFSHNYEDPDKSWPFRVLGCSALNKQGDAKAIEWFQSALRMKAMDIECWIGLGEAYYNCGRFDAAARVFQHVLTMDENLWIAKFMLGTVTCETGEFMEGLELLEQALSIRPNEECILTSLYESYFGYTNQLLTTGFIGRANDSNLKTIDYIHKAVKVNRRSQILWKTLGESLRFFISVQEKLESFPYEKLSEIFENVDLSTEEAIELFKNEQYSESISSLIILSAQAAINVLPNKSSKHLRSITSYNLGLAYLEGYNVCDNIEYRTSAITHIKKSVQLESNNVSFWVALGNCYVSFNPQIAQHCFIKASTLDSRDGGIWTNIAALYLRYGDAELAQEAFMRSQSIAPTQSQSWLGHALTAQAKDEDASNLFTHAYILSNGKSPLAQLMYGLSVLDRVEIGGSDPRDIEASQEFSIANFAMQKFLKFKPNDELGLKIAITVAERCRNYQISIELGERLCKILEKNYENSESEVTLTEFAKSKTQLARLYLGIGDYEHAIENAQFTLDVLDSEEESSILSSRIVIGLSFFFNDQFGEALDEFKSILKHNVSNRIISLISQILYAYGTEDTKQAALDQLFTHIEENGSSLLVVLTLGAISIVDDLTDYLEPIKEELQGLSLPELMNDTRRIVPQLLDEINNRIGKKEQTWQRSALLFPSDYNVWRHLNSRMALTVSSLNETKQNASALSDIYVSNGRLREIQRGIMLCPDNQIAIKSLNGCFN</sequence>
<feature type="repeat" description="TPR" evidence="3">
    <location>
        <begin position="38"/>
        <end position="71"/>
    </location>
</feature>
<dbReference type="Pfam" id="PF13181">
    <property type="entry name" value="TPR_8"/>
    <property type="match status" value="2"/>
</dbReference>
<dbReference type="Pfam" id="PF13432">
    <property type="entry name" value="TPR_16"/>
    <property type="match status" value="1"/>
</dbReference>
<dbReference type="Gene3D" id="1.25.40.10">
    <property type="entry name" value="Tetratricopeptide repeat domain"/>
    <property type="match status" value="3"/>
</dbReference>
<dbReference type="EMBL" id="KV454545">
    <property type="protein sequence ID" value="ODV65338.1"/>
    <property type="molecule type" value="Genomic_DNA"/>
</dbReference>
<dbReference type="PANTHER" id="PTHR15704:SF7">
    <property type="entry name" value="SUPERKILLER COMPLEX PROTEIN 3"/>
    <property type="match status" value="1"/>
</dbReference>
<protein>
    <submittedName>
        <fullName evidence="5">TPR-like protein</fullName>
    </submittedName>
</protein>
<evidence type="ECO:0000256" key="1">
    <source>
        <dbReference type="ARBA" id="ARBA00022737"/>
    </source>
</evidence>
<dbReference type="SMART" id="SM00028">
    <property type="entry name" value="TPR"/>
    <property type="match status" value="9"/>
</dbReference>
<keyword evidence="2 3" id="KW-0802">TPR repeat</keyword>
<dbReference type="STRING" id="984485.A0A1E4RDJ5"/>
<proteinExistence type="predicted"/>
<feature type="region of interest" description="Disordered" evidence="4">
    <location>
        <begin position="336"/>
        <end position="373"/>
    </location>
</feature>
<keyword evidence="1" id="KW-0677">Repeat</keyword>
<dbReference type="Pfam" id="PF18833">
    <property type="entry name" value="TPR_22"/>
    <property type="match status" value="1"/>
</dbReference>
<gene>
    <name evidence="5" type="ORF">HYPBUDRAFT_114192</name>
</gene>
<dbReference type="OrthoDB" id="421075at2759"/>
<dbReference type="InterPro" id="IPR011990">
    <property type="entry name" value="TPR-like_helical_dom_sf"/>
</dbReference>
<dbReference type="Proteomes" id="UP000095085">
    <property type="component" value="Unassembled WGS sequence"/>
</dbReference>
<dbReference type="GeneID" id="30993576"/>
<organism evidence="5 6">
    <name type="scientific">Hyphopichia burtonii NRRL Y-1933</name>
    <dbReference type="NCBI Taxonomy" id="984485"/>
    <lineage>
        <taxon>Eukaryota</taxon>
        <taxon>Fungi</taxon>
        <taxon>Dikarya</taxon>
        <taxon>Ascomycota</taxon>
        <taxon>Saccharomycotina</taxon>
        <taxon>Pichiomycetes</taxon>
        <taxon>Debaryomycetaceae</taxon>
        <taxon>Hyphopichia</taxon>
    </lineage>
</organism>
<dbReference type="GO" id="GO:0070481">
    <property type="term" value="P:nuclear-transcribed mRNA catabolic process, non-stop decay"/>
    <property type="evidence" value="ECO:0007669"/>
    <property type="project" value="EnsemblFungi"/>
</dbReference>
<dbReference type="PROSITE" id="PS50005">
    <property type="entry name" value="TPR"/>
    <property type="match status" value="4"/>
</dbReference>
<feature type="repeat" description="TPR" evidence="3">
    <location>
        <begin position="977"/>
        <end position="1010"/>
    </location>
</feature>
<dbReference type="InterPro" id="IPR040962">
    <property type="entry name" value="TPR_22"/>
</dbReference>
<dbReference type="SUPFAM" id="SSF48452">
    <property type="entry name" value="TPR-like"/>
    <property type="match status" value="4"/>
</dbReference>
<name>A0A1E4RDJ5_9ASCO</name>
<dbReference type="GO" id="GO:0055087">
    <property type="term" value="C:Ski complex"/>
    <property type="evidence" value="ECO:0007669"/>
    <property type="project" value="EnsemblFungi"/>
</dbReference>
<evidence type="ECO:0000256" key="2">
    <source>
        <dbReference type="ARBA" id="ARBA00022803"/>
    </source>
</evidence>
<dbReference type="RefSeq" id="XP_020074405.1">
    <property type="nucleotide sequence ID" value="XM_020219026.1"/>
</dbReference>
<dbReference type="PANTHER" id="PTHR15704">
    <property type="entry name" value="SUPERKILLER 3 PROTEIN-RELATED"/>
    <property type="match status" value="1"/>
</dbReference>
<evidence type="ECO:0000313" key="5">
    <source>
        <dbReference type="EMBL" id="ODV65338.1"/>
    </source>
</evidence>
<feature type="repeat" description="TPR" evidence="3">
    <location>
        <begin position="707"/>
        <end position="740"/>
    </location>
</feature>
<evidence type="ECO:0000256" key="4">
    <source>
        <dbReference type="SAM" id="MobiDB-lite"/>
    </source>
</evidence>
<feature type="compositionally biased region" description="Acidic residues" evidence="4">
    <location>
        <begin position="359"/>
        <end position="373"/>
    </location>
</feature>
<dbReference type="InterPro" id="IPR019734">
    <property type="entry name" value="TPR_rpt"/>
</dbReference>
<reference evidence="6" key="1">
    <citation type="submission" date="2016-05" db="EMBL/GenBank/DDBJ databases">
        <title>Comparative genomics of biotechnologically important yeasts.</title>
        <authorList>
            <consortium name="DOE Joint Genome Institute"/>
            <person name="Riley R."/>
            <person name="Haridas S."/>
            <person name="Wolfe K.H."/>
            <person name="Lopes M.R."/>
            <person name="Hittinger C.T."/>
            <person name="Goker M."/>
            <person name="Salamov A."/>
            <person name="Wisecaver J."/>
            <person name="Long T.M."/>
            <person name="Aerts A.L."/>
            <person name="Barry K."/>
            <person name="Choi C."/>
            <person name="Clum A."/>
            <person name="Coughlan A.Y."/>
            <person name="Deshpande S."/>
            <person name="Douglass A.P."/>
            <person name="Hanson S.J."/>
            <person name="Klenk H.-P."/>
            <person name="Labutti K."/>
            <person name="Lapidus A."/>
            <person name="Lindquist E."/>
            <person name="Lipzen A."/>
            <person name="Meier-Kolthoff J.P."/>
            <person name="Ohm R.A."/>
            <person name="Otillar R.P."/>
            <person name="Pangilinan J."/>
            <person name="Peng Y."/>
            <person name="Rokas A."/>
            <person name="Rosa C.A."/>
            <person name="Scheuner C."/>
            <person name="Sibirny A.A."/>
            <person name="Slot J.C."/>
            <person name="Stielow J.B."/>
            <person name="Sun H."/>
            <person name="Kurtzman C.P."/>
            <person name="Blackwell M."/>
            <person name="Grigoriev I.V."/>
            <person name="Jeffries T.W."/>
        </authorList>
    </citation>
    <scope>NUCLEOTIDE SEQUENCE [LARGE SCALE GENOMIC DNA]</scope>
    <source>
        <strain evidence="6">NRRL Y-1933</strain>
    </source>
</reference>
<keyword evidence="6" id="KW-1185">Reference proteome</keyword>
<dbReference type="InterPro" id="IPR039226">
    <property type="entry name" value="Ski3/TTC37"/>
</dbReference>
<dbReference type="Pfam" id="PF13176">
    <property type="entry name" value="TPR_7"/>
    <property type="match status" value="1"/>
</dbReference>
<evidence type="ECO:0000313" key="6">
    <source>
        <dbReference type="Proteomes" id="UP000095085"/>
    </source>
</evidence>
<dbReference type="GO" id="GO:0070478">
    <property type="term" value="P:nuclear-transcribed mRNA catabolic process, 3'-5' exonucleolytic nonsense-mediated decay"/>
    <property type="evidence" value="ECO:0007669"/>
    <property type="project" value="EnsemblFungi"/>
</dbReference>